<protein>
    <submittedName>
        <fullName evidence="2">Uncharacterized protein</fullName>
    </submittedName>
</protein>
<reference evidence="2 3" key="1">
    <citation type="journal article" date="2024" name="J Genomics">
        <title>Draft genome sequencing and assembly of Favolaschia claudopus CIRM-BRFM 2984 isolated from oak limbs.</title>
        <authorList>
            <person name="Navarro D."/>
            <person name="Drula E."/>
            <person name="Chaduli D."/>
            <person name="Cazenave R."/>
            <person name="Ahrendt S."/>
            <person name="Wang J."/>
            <person name="Lipzen A."/>
            <person name="Daum C."/>
            <person name="Barry K."/>
            <person name="Grigoriev I.V."/>
            <person name="Favel A."/>
            <person name="Rosso M.N."/>
            <person name="Martin F."/>
        </authorList>
    </citation>
    <scope>NUCLEOTIDE SEQUENCE [LARGE SCALE GENOMIC DNA]</scope>
    <source>
        <strain evidence="2 3">CIRM-BRFM 2984</strain>
    </source>
</reference>
<keyword evidence="3" id="KW-1185">Reference proteome</keyword>
<feature type="compositionally biased region" description="Basic residues" evidence="1">
    <location>
        <begin position="860"/>
        <end position="869"/>
    </location>
</feature>
<proteinExistence type="predicted"/>
<accession>A0AAW0B0L3</accession>
<feature type="region of interest" description="Disordered" evidence="1">
    <location>
        <begin position="820"/>
        <end position="869"/>
    </location>
</feature>
<name>A0AAW0B0L3_9AGAR</name>
<evidence type="ECO:0000313" key="3">
    <source>
        <dbReference type="Proteomes" id="UP001362999"/>
    </source>
</evidence>
<sequence>MAATPDRFDPIFRDRDACAAVIDRRPDLLALVKAANDTKQYSDIESYPAILAGNNTQRLRSYVEKYRRSLEAFIENRGSPYAAWAPASDVECTPDFFEHIRSLNIPSVSPDHPGILIDRLGRFSDDAKLKSRVDGIFKKTAQTFLVNTSGSGKTRLSFEGLCQHWGFYFALAQDTNRLGSRDSADAVRRGDLELEWTPPPFESPSFWPALKKNIDILDKRLSRVVLGRLLIFHLYSEIIGTQEITEEHKRKWLLLQLRPRLEGHAESDIFHVLQISIDKLANAEVEDLIAVMLSKLRKIYGPEFHLFYVIDEAQVSSHADTWAFQRDGERYPLLQEIIRALGARSRAHEVSFVIAGTDIPRSGFKNAPFARSIRWSSDTGGFDDEGEHRRYVSRFLTPTYVASPAGQMFLDRMWTWARGRHRTTDAILKALLRDGFHTPHRLLTDYVRTTTGYRPTDYEDENEPFRNPIYVWVGELPDLTSVQCEYLSLAVAIASDCCPARLCRTQAQQIIFHYLVTSRKIRNLSGTSTDLVSKGIGRFVDKDLDQVVMDEPLFIIKSAQSVCHHVVDEDSSVLTTPWLDSSFEVLREICSDLNPKSLATFIAFYLVRAFDSGSKISDVFSIHKDHKEVCKWADKKATLVQFSEANRSLTPFHESIAIMDTAYTLSDVESWLNRWETLQAPFCLTHTATPNLLFTLQLEDGEFIRVILRSVLSDEVLKDATLQEVVRRLDREHLLRDDGEDSAHHAAVVKTVFEGTRETERPFCVLRAVASFPALADINNISLPSKDAPIANLNTSSFKRFTSGIPASVLVEQIVKNVTAPTSGKRKRSAESPVSEPPPKSPKSPRIGPEASKSPIPRLTSKRGKRRAD</sequence>
<gene>
    <name evidence="2" type="ORF">R3P38DRAFT_1300252</name>
</gene>
<dbReference type="EMBL" id="JAWWNJ010000046">
    <property type="protein sequence ID" value="KAK7018441.1"/>
    <property type="molecule type" value="Genomic_DNA"/>
</dbReference>
<evidence type="ECO:0000256" key="1">
    <source>
        <dbReference type="SAM" id="MobiDB-lite"/>
    </source>
</evidence>
<dbReference type="AlphaFoldDB" id="A0AAW0B0L3"/>
<organism evidence="2 3">
    <name type="scientific">Favolaschia claudopus</name>
    <dbReference type="NCBI Taxonomy" id="2862362"/>
    <lineage>
        <taxon>Eukaryota</taxon>
        <taxon>Fungi</taxon>
        <taxon>Dikarya</taxon>
        <taxon>Basidiomycota</taxon>
        <taxon>Agaricomycotina</taxon>
        <taxon>Agaricomycetes</taxon>
        <taxon>Agaricomycetidae</taxon>
        <taxon>Agaricales</taxon>
        <taxon>Marasmiineae</taxon>
        <taxon>Mycenaceae</taxon>
        <taxon>Favolaschia</taxon>
    </lineage>
</organism>
<comment type="caution">
    <text evidence="2">The sequence shown here is derived from an EMBL/GenBank/DDBJ whole genome shotgun (WGS) entry which is preliminary data.</text>
</comment>
<dbReference type="Proteomes" id="UP001362999">
    <property type="component" value="Unassembled WGS sequence"/>
</dbReference>
<evidence type="ECO:0000313" key="2">
    <source>
        <dbReference type="EMBL" id="KAK7018441.1"/>
    </source>
</evidence>